<keyword evidence="8" id="KW-0966">Cell projection</keyword>
<evidence type="ECO:0000256" key="7">
    <source>
        <dbReference type="RuleBase" id="RU362064"/>
    </source>
</evidence>
<dbReference type="EMBL" id="SZPQ01000002">
    <property type="protein sequence ID" value="TKI08287.1"/>
    <property type="molecule type" value="Genomic_DNA"/>
</dbReference>
<feature type="transmembrane region" description="Helical" evidence="7">
    <location>
        <begin position="26"/>
        <end position="47"/>
    </location>
</feature>
<keyword evidence="2 7" id="KW-0812">Transmembrane</keyword>
<protein>
    <recommendedName>
        <fullName evidence="7">Flagellar protein</fullName>
    </recommendedName>
</protein>
<keyword evidence="9" id="KW-1185">Reference proteome</keyword>
<keyword evidence="3 7" id="KW-1133">Transmembrane helix</keyword>
<keyword evidence="8" id="KW-0969">Cilium</keyword>
<organism evidence="8 9">
    <name type="scientific">Martelella alba</name>
    <dbReference type="NCBI Taxonomy" id="2590451"/>
    <lineage>
        <taxon>Bacteria</taxon>
        <taxon>Pseudomonadati</taxon>
        <taxon>Pseudomonadota</taxon>
        <taxon>Alphaproteobacteria</taxon>
        <taxon>Hyphomicrobiales</taxon>
        <taxon>Aurantimonadaceae</taxon>
        <taxon>Martelella</taxon>
    </lineage>
</organism>
<evidence type="ECO:0000313" key="9">
    <source>
        <dbReference type="Proteomes" id="UP000305202"/>
    </source>
</evidence>
<accession>A0ABY2SQB7</accession>
<name>A0ABY2SQB7_9HYPH</name>
<dbReference type="RefSeq" id="WP_136988560.1">
    <property type="nucleotide sequence ID" value="NZ_SZPQ01000002.1"/>
</dbReference>
<evidence type="ECO:0000256" key="3">
    <source>
        <dbReference type="ARBA" id="ARBA00022989"/>
    </source>
</evidence>
<evidence type="ECO:0000256" key="1">
    <source>
        <dbReference type="ARBA" id="ARBA00022475"/>
    </source>
</evidence>
<dbReference type="NCBIfam" id="TIGR03500">
    <property type="entry name" value="FliO_TIGR"/>
    <property type="match status" value="1"/>
</dbReference>
<dbReference type="Proteomes" id="UP000305202">
    <property type="component" value="Unassembled WGS sequence"/>
</dbReference>
<evidence type="ECO:0000256" key="2">
    <source>
        <dbReference type="ARBA" id="ARBA00022692"/>
    </source>
</evidence>
<dbReference type="PANTHER" id="PTHR38766">
    <property type="entry name" value="FLAGELLAR PROTEIN FLIO"/>
    <property type="match status" value="1"/>
</dbReference>
<gene>
    <name evidence="8" type="primary">fliO</name>
    <name evidence="8" type="ORF">FCN80_03840</name>
</gene>
<keyword evidence="8" id="KW-0282">Flagellum</keyword>
<dbReference type="PANTHER" id="PTHR38766:SF1">
    <property type="entry name" value="FLAGELLAR PROTEIN FLIO"/>
    <property type="match status" value="1"/>
</dbReference>
<keyword evidence="1 7" id="KW-1003">Cell membrane</keyword>
<evidence type="ECO:0000313" key="8">
    <source>
        <dbReference type="EMBL" id="TKI08287.1"/>
    </source>
</evidence>
<evidence type="ECO:0000256" key="4">
    <source>
        <dbReference type="ARBA" id="ARBA00023136"/>
    </source>
</evidence>
<comment type="subcellular location">
    <subcellularLocation>
        <location evidence="7">Cell membrane</location>
    </subcellularLocation>
    <subcellularLocation>
        <location evidence="7">Bacterial flagellum basal body</location>
    </subcellularLocation>
</comment>
<comment type="caution">
    <text evidence="8">The sequence shown here is derived from an EMBL/GenBank/DDBJ whole genome shotgun (WGS) entry which is preliminary data.</text>
</comment>
<reference evidence="8 9" key="1">
    <citation type="submission" date="2019-04" db="EMBL/GenBank/DDBJ databases">
        <authorList>
            <person name="Li M."/>
            <person name="Gao C."/>
        </authorList>
    </citation>
    <scope>NUCLEOTIDE SEQUENCE [LARGE SCALE GENOMIC DNA]</scope>
    <source>
        <strain evidence="8 9">BGMRC 2031</strain>
    </source>
</reference>
<sequence>MSAAPLQTAAHTGAAAAQGFDAAGALVQMSAALGGVLLVIVLAAWCIRKLGLTPAAGQSRRLRLRASCALGQRERVVVIEVEGTWLVLGVTPQQITPLHSLPAPAGDDDETPSALAGDFRQRLRQVLLRTGKAQ</sequence>
<evidence type="ECO:0000256" key="6">
    <source>
        <dbReference type="ARBA" id="ARBA00037937"/>
    </source>
</evidence>
<dbReference type="InterPro" id="IPR022781">
    <property type="entry name" value="Flagellar_biosynth_FliO"/>
</dbReference>
<proteinExistence type="inferred from homology"/>
<evidence type="ECO:0000256" key="5">
    <source>
        <dbReference type="ARBA" id="ARBA00023143"/>
    </source>
</evidence>
<dbReference type="Pfam" id="PF04347">
    <property type="entry name" value="FliO"/>
    <property type="match status" value="1"/>
</dbReference>
<comment type="similarity">
    <text evidence="6 7">Belongs to the FliO/MopB family.</text>
</comment>
<dbReference type="InterPro" id="IPR052205">
    <property type="entry name" value="FliO/MopB"/>
</dbReference>
<keyword evidence="5 7" id="KW-0975">Bacterial flagellum</keyword>
<keyword evidence="4 7" id="KW-0472">Membrane</keyword>